<comment type="caution">
    <text evidence="6">The sequence shown here is derived from an EMBL/GenBank/DDBJ whole genome shotgun (WGS) entry which is preliminary data.</text>
</comment>
<comment type="similarity">
    <text evidence="2">Belongs to the KHG/KDPG aldolase family.</text>
</comment>
<comment type="subunit">
    <text evidence="3">Homotrimer.</text>
</comment>
<dbReference type="AlphaFoldDB" id="A0A099I329"/>
<evidence type="ECO:0000256" key="4">
    <source>
        <dbReference type="ARBA" id="ARBA00023239"/>
    </source>
</evidence>
<dbReference type="CDD" id="cd00452">
    <property type="entry name" value="KDPG_aldolase"/>
    <property type="match status" value="1"/>
</dbReference>
<gene>
    <name evidence="6" type="ORF">CIAN88_19105</name>
</gene>
<evidence type="ECO:0000256" key="1">
    <source>
        <dbReference type="ARBA" id="ARBA00004761"/>
    </source>
</evidence>
<evidence type="ECO:0000256" key="3">
    <source>
        <dbReference type="ARBA" id="ARBA00011233"/>
    </source>
</evidence>
<dbReference type="GO" id="GO:0016829">
    <property type="term" value="F:lyase activity"/>
    <property type="evidence" value="ECO:0007669"/>
    <property type="project" value="UniProtKB-KW"/>
</dbReference>
<dbReference type="Pfam" id="PF01081">
    <property type="entry name" value="Aldolase"/>
    <property type="match status" value="1"/>
</dbReference>
<keyword evidence="4" id="KW-0456">Lyase</keyword>
<dbReference type="PANTHER" id="PTHR30246:SF1">
    <property type="entry name" value="2-DEHYDRO-3-DEOXY-6-PHOSPHOGALACTONATE ALDOLASE-RELATED"/>
    <property type="match status" value="1"/>
</dbReference>
<comment type="pathway">
    <text evidence="1">Carbohydrate acid metabolism.</text>
</comment>
<sequence>MNMKKMNVTNRMYEAGALAIVRAETLDRACEIAEGCMKGGVPVMEMSYTLNNAGDIIQGLSEKYGDALCVGAGTVLDAETARHAILHGAAFIIAPNYNEEVARMCNRYQIPYAPGCTTMTECVDALSSGAAFVKAFPISDFYGPKLVKVFKTPIPDMPILASGGINLDNLTTWLENGVDVCGFGGLLTKGSSEDIAANAAKIHEIITSFRCSK</sequence>
<dbReference type="Proteomes" id="UP000030008">
    <property type="component" value="Unassembled WGS sequence"/>
</dbReference>
<dbReference type="SUPFAM" id="SSF51569">
    <property type="entry name" value="Aldolase"/>
    <property type="match status" value="1"/>
</dbReference>
<proteinExistence type="inferred from homology"/>
<keyword evidence="5" id="KW-0119">Carbohydrate metabolism</keyword>
<reference evidence="6 7" key="1">
    <citation type="submission" date="2014-08" db="EMBL/GenBank/DDBJ databases">
        <title>Clostridium innocuum, an unnegligible vancomycin-resistant pathogen causing extra-intestinal infections.</title>
        <authorList>
            <person name="Feng Y."/>
            <person name="Chiu C.-H."/>
        </authorList>
    </citation>
    <scope>NUCLEOTIDE SEQUENCE [LARGE SCALE GENOMIC DNA]</scope>
    <source>
        <strain evidence="6 7">AN88</strain>
    </source>
</reference>
<organism evidence="6 7">
    <name type="scientific">Clostridium innocuum</name>
    <dbReference type="NCBI Taxonomy" id="1522"/>
    <lineage>
        <taxon>Bacteria</taxon>
        <taxon>Bacillati</taxon>
        <taxon>Bacillota</taxon>
        <taxon>Clostridia</taxon>
        <taxon>Eubacteriales</taxon>
        <taxon>Clostridiaceae</taxon>
        <taxon>Clostridium</taxon>
    </lineage>
</organism>
<dbReference type="InterPro" id="IPR000887">
    <property type="entry name" value="Aldlse_KDPG_KHG"/>
</dbReference>
<evidence type="ECO:0000256" key="2">
    <source>
        <dbReference type="ARBA" id="ARBA00006906"/>
    </source>
</evidence>
<dbReference type="PANTHER" id="PTHR30246">
    <property type="entry name" value="2-KETO-3-DEOXY-6-PHOSPHOGLUCONATE ALDOLASE"/>
    <property type="match status" value="1"/>
</dbReference>
<protein>
    <submittedName>
        <fullName evidence="6">Ketohydroxyglutarate aldolase</fullName>
    </submittedName>
</protein>
<dbReference type="InterPro" id="IPR013785">
    <property type="entry name" value="Aldolase_TIM"/>
</dbReference>
<name>A0A099I329_CLOIN</name>
<evidence type="ECO:0000313" key="7">
    <source>
        <dbReference type="Proteomes" id="UP000030008"/>
    </source>
</evidence>
<dbReference type="Gene3D" id="3.20.20.70">
    <property type="entry name" value="Aldolase class I"/>
    <property type="match status" value="1"/>
</dbReference>
<evidence type="ECO:0000256" key="5">
    <source>
        <dbReference type="ARBA" id="ARBA00023277"/>
    </source>
</evidence>
<accession>A0A099I329</accession>
<evidence type="ECO:0000313" key="6">
    <source>
        <dbReference type="EMBL" id="KGJ51672.1"/>
    </source>
</evidence>
<dbReference type="EMBL" id="JQIF01000103">
    <property type="protein sequence ID" value="KGJ51672.1"/>
    <property type="molecule type" value="Genomic_DNA"/>
</dbReference>